<dbReference type="OrthoDB" id="9872433at2"/>
<dbReference type="RefSeq" id="WP_056993805.1">
    <property type="nucleotide sequence ID" value="NZ_JQBA01000005.1"/>
</dbReference>
<name>A0A0R2GWN4_9LACO</name>
<proteinExistence type="predicted"/>
<reference evidence="1 2" key="1">
    <citation type="journal article" date="2015" name="Genome Announc.">
        <title>Expanding the biotechnology potential of lactobacilli through comparative genomics of 213 strains and associated genera.</title>
        <authorList>
            <person name="Sun Z."/>
            <person name="Harris H.M."/>
            <person name="McCann A."/>
            <person name="Guo C."/>
            <person name="Argimon S."/>
            <person name="Zhang W."/>
            <person name="Yang X."/>
            <person name="Jeffery I.B."/>
            <person name="Cooney J.C."/>
            <person name="Kagawa T.F."/>
            <person name="Liu W."/>
            <person name="Song Y."/>
            <person name="Salvetti E."/>
            <person name="Wrobel A."/>
            <person name="Rasinkangas P."/>
            <person name="Parkhill J."/>
            <person name="Rea M.C."/>
            <person name="O'Sullivan O."/>
            <person name="Ritari J."/>
            <person name="Douillard F.P."/>
            <person name="Paul Ross R."/>
            <person name="Yang R."/>
            <person name="Briner A.E."/>
            <person name="Felis G.E."/>
            <person name="de Vos W.M."/>
            <person name="Barrangou R."/>
            <person name="Klaenhammer T.R."/>
            <person name="Caufield P.W."/>
            <person name="Cui Y."/>
            <person name="Zhang H."/>
            <person name="O'Toole P.W."/>
        </authorList>
    </citation>
    <scope>NUCLEOTIDE SEQUENCE [LARGE SCALE GENOMIC DNA]</scope>
    <source>
        <strain evidence="1 2">DSM 14792</strain>
    </source>
</reference>
<dbReference type="eggNOG" id="ENOG5032HKG">
    <property type="taxonomic scope" value="Bacteria"/>
</dbReference>
<comment type="caution">
    <text evidence="1">The sequence shown here is derived from an EMBL/GenBank/DDBJ whole genome shotgun (WGS) entry which is preliminary data.</text>
</comment>
<protein>
    <submittedName>
        <fullName evidence="1">Uncharacterized protein</fullName>
    </submittedName>
</protein>
<dbReference type="PATRIC" id="fig|148604.4.peg.1587"/>
<dbReference type="AlphaFoldDB" id="A0A0R2GWN4"/>
<evidence type="ECO:0000313" key="2">
    <source>
        <dbReference type="Proteomes" id="UP000051639"/>
    </source>
</evidence>
<keyword evidence="2" id="KW-1185">Reference proteome</keyword>
<dbReference type="Proteomes" id="UP000051639">
    <property type="component" value="Unassembled WGS sequence"/>
</dbReference>
<dbReference type="EMBL" id="JQBA01000005">
    <property type="protein sequence ID" value="KRN45136.1"/>
    <property type="molecule type" value="Genomic_DNA"/>
</dbReference>
<evidence type="ECO:0000313" key="1">
    <source>
        <dbReference type="EMBL" id="KRN45136.1"/>
    </source>
</evidence>
<accession>A0A0R2GWN4</accession>
<gene>
    <name evidence="1" type="ORF">IV41_GL001541</name>
</gene>
<sequence length="63" mass="6836">MIHDVVEVGTPTTKAVAPIFNKRHPAKTLAASVTLNKLRVNLYQGADPDLAAKLLTVMMNHVN</sequence>
<organism evidence="1 2">
    <name type="scientific">Limosilactobacillus ingluviei</name>
    <dbReference type="NCBI Taxonomy" id="148604"/>
    <lineage>
        <taxon>Bacteria</taxon>
        <taxon>Bacillati</taxon>
        <taxon>Bacillota</taxon>
        <taxon>Bacilli</taxon>
        <taxon>Lactobacillales</taxon>
        <taxon>Lactobacillaceae</taxon>
        <taxon>Limosilactobacillus</taxon>
    </lineage>
</organism>